<name>A0A8S5MEE3_9CAUD</name>
<reference evidence="1" key="1">
    <citation type="journal article" date="2021" name="Proc. Natl. Acad. Sci. U.S.A.">
        <title>A Catalog of Tens of Thousands of Viruses from Human Metagenomes Reveals Hidden Associations with Chronic Diseases.</title>
        <authorList>
            <person name="Tisza M.J."/>
            <person name="Buck C.B."/>
        </authorList>
    </citation>
    <scope>NUCLEOTIDE SEQUENCE</scope>
    <source>
        <strain evidence="1">CtYh54</strain>
    </source>
</reference>
<accession>A0A8S5MEE3</accession>
<evidence type="ECO:0000313" key="1">
    <source>
        <dbReference type="EMBL" id="DAD80447.1"/>
    </source>
</evidence>
<sequence length="29" mass="3410">MLKNMLYKSFHPLQRLDGSSQEFLRGTLV</sequence>
<organism evidence="1">
    <name type="scientific">Siphoviridae sp. ctYh54</name>
    <dbReference type="NCBI Taxonomy" id="2826379"/>
    <lineage>
        <taxon>Viruses</taxon>
        <taxon>Duplodnaviria</taxon>
        <taxon>Heunggongvirae</taxon>
        <taxon>Uroviricota</taxon>
        <taxon>Caudoviricetes</taxon>
    </lineage>
</organism>
<protein>
    <submittedName>
        <fullName evidence="1">Uncharacterized protein</fullName>
    </submittedName>
</protein>
<proteinExistence type="predicted"/>
<dbReference type="EMBL" id="BK014884">
    <property type="protein sequence ID" value="DAD80447.1"/>
    <property type="molecule type" value="Genomic_DNA"/>
</dbReference>